<evidence type="ECO:0000313" key="3">
    <source>
        <dbReference type="Proteomes" id="UP001198901"/>
    </source>
</evidence>
<dbReference type="Proteomes" id="UP001198901">
    <property type="component" value="Unassembled WGS sequence"/>
</dbReference>
<dbReference type="RefSeq" id="WP_224527218.1">
    <property type="nucleotide sequence ID" value="NZ_JAIUJR010000003.1"/>
</dbReference>
<feature type="transmembrane region" description="Helical" evidence="1">
    <location>
        <begin position="115"/>
        <end position="131"/>
    </location>
</feature>
<name>A0ABS7XQ54_9FLAO</name>
<reference evidence="3" key="1">
    <citation type="submission" date="2023-07" db="EMBL/GenBank/DDBJ databases">
        <authorList>
            <person name="Yue Y."/>
        </authorList>
    </citation>
    <scope>NUCLEOTIDE SEQUENCE [LARGE SCALE GENOMIC DNA]</scope>
    <source>
        <strain evidence="3">D23</strain>
    </source>
</reference>
<evidence type="ECO:0000256" key="1">
    <source>
        <dbReference type="SAM" id="Phobius"/>
    </source>
</evidence>
<proteinExistence type="predicted"/>
<dbReference type="EMBL" id="JAIUJR010000003">
    <property type="protein sequence ID" value="MCA0132136.1"/>
    <property type="molecule type" value="Genomic_DNA"/>
</dbReference>
<protein>
    <submittedName>
        <fullName evidence="2">Uncharacterized protein</fullName>
    </submittedName>
</protein>
<gene>
    <name evidence="2" type="ORF">LBU54_06035</name>
</gene>
<keyword evidence="1" id="KW-1133">Transmembrane helix</keyword>
<keyword evidence="1" id="KW-0472">Membrane</keyword>
<evidence type="ECO:0000313" key="2">
    <source>
        <dbReference type="EMBL" id="MCA0132136.1"/>
    </source>
</evidence>
<keyword evidence="3" id="KW-1185">Reference proteome</keyword>
<feature type="transmembrane region" description="Helical" evidence="1">
    <location>
        <begin position="88"/>
        <end position="109"/>
    </location>
</feature>
<keyword evidence="1" id="KW-0812">Transmembrane</keyword>
<sequence length="155" mass="17230">MKYPIILNLFLLISCFVFSQEQVIKITKISTGKEIIIKENKRIKIKTQDGRKLTGRFSIEGNSIRIDNELLELDAIAELKRNPLLTSILSSTFLIYAGSLAIGFGALIGVLVDSTAYWLILPGAGMVFAGAKSPNFNRKFKNDGSWSFEIINLSD</sequence>
<comment type="caution">
    <text evidence="2">The sequence shown here is derived from an EMBL/GenBank/DDBJ whole genome shotgun (WGS) entry which is preliminary data.</text>
</comment>
<accession>A0ABS7XQ54</accession>
<dbReference type="PROSITE" id="PS51257">
    <property type="entry name" value="PROKAR_LIPOPROTEIN"/>
    <property type="match status" value="1"/>
</dbReference>
<organism evidence="2 3">
    <name type="scientific">Winogradskyella alexanderae</name>
    <dbReference type="NCBI Taxonomy" id="2877123"/>
    <lineage>
        <taxon>Bacteria</taxon>
        <taxon>Pseudomonadati</taxon>
        <taxon>Bacteroidota</taxon>
        <taxon>Flavobacteriia</taxon>
        <taxon>Flavobacteriales</taxon>
        <taxon>Flavobacteriaceae</taxon>
        <taxon>Winogradskyella</taxon>
    </lineage>
</organism>